<reference evidence="2 3" key="1">
    <citation type="submission" date="2019-08" db="EMBL/GenBank/DDBJ databases">
        <title>Whole genome of Aphis craccivora.</title>
        <authorList>
            <person name="Voronova N.V."/>
            <person name="Shulinski R.S."/>
            <person name="Bandarenka Y.V."/>
            <person name="Zhorov D.G."/>
            <person name="Warner D."/>
        </authorList>
    </citation>
    <scope>NUCLEOTIDE SEQUENCE [LARGE SCALE GENOMIC DNA]</scope>
    <source>
        <strain evidence="2">180601</strain>
        <tissue evidence="2">Whole Body</tissue>
    </source>
</reference>
<dbReference type="EMBL" id="VUJU01001300">
    <property type="protein sequence ID" value="KAF0765926.1"/>
    <property type="molecule type" value="Genomic_DNA"/>
</dbReference>
<evidence type="ECO:0000313" key="3">
    <source>
        <dbReference type="Proteomes" id="UP000478052"/>
    </source>
</evidence>
<organism evidence="2 3">
    <name type="scientific">Aphis craccivora</name>
    <name type="common">Cowpea aphid</name>
    <dbReference type="NCBI Taxonomy" id="307492"/>
    <lineage>
        <taxon>Eukaryota</taxon>
        <taxon>Metazoa</taxon>
        <taxon>Ecdysozoa</taxon>
        <taxon>Arthropoda</taxon>
        <taxon>Hexapoda</taxon>
        <taxon>Insecta</taxon>
        <taxon>Pterygota</taxon>
        <taxon>Neoptera</taxon>
        <taxon>Paraneoptera</taxon>
        <taxon>Hemiptera</taxon>
        <taxon>Sternorrhyncha</taxon>
        <taxon>Aphidomorpha</taxon>
        <taxon>Aphidoidea</taxon>
        <taxon>Aphididae</taxon>
        <taxon>Aphidini</taxon>
        <taxon>Aphis</taxon>
        <taxon>Aphis</taxon>
    </lineage>
</organism>
<accession>A0A6G0Z6K9</accession>
<protein>
    <submittedName>
        <fullName evidence="2">Uncharacterized protein</fullName>
    </submittedName>
</protein>
<feature type="chain" id="PRO_5026192671" evidence="1">
    <location>
        <begin position="17"/>
        <end position="53"/>
    </location>
</feature>
<dbReference type="AlphaFoldDB" id="A0A6G0Z6K9"/>
<dbReference type="Proteomes" id="UP000478052">
    <property type="component" value="Unassembled WGS sequence"/>
</dbReference>
<comment type="caution">
    <text evidence="2">The sequence shown here is derived from an EMBL/GenBank/DDBJ whole genome shotgun (WGS) entry which is preliminary data.</text>
</comment>
<evidence type="ECO:0000256" key="1">
    <source>
        <dbReference type="SAM" id="SignalP"/>
    </source>
</evidence>
<proteinExistence type="predicted"/>
<gene>
    <name evidence="2" type="ORF">FWK35_00030403</name>
</gene>
<evidence type="ECO:0000313" key="2">
    <source>
        <dbReference type="EMBL" id="KAF0765926.1"/>
    </source>
</evidence>
<sequence>MCVFFVFVSMFTITYQNNASFSNFDGGLRRQSEYPWYIIEVKSKKFLTVFKKK</sequence>
<name>A0A6G0Z6K9_APHCR</name>
<feature type="signal peptide" evidence="1">
    <location>
        <begin position="1"/>
        <end position="16"/>
    </location>
</feature>
<keyword evidence="1" id="KW-0732">Signal</keyword>
<keyword evidence="3" id="KW-1185">Reference proteome</keyword>